<keyword evidence="5" id="KW-0804">Transcription</keyword>
<dbReference type="Gene3D" id="3.40.640.10">
    <property type="entry name" value="Type I PLP-dependent aspartate aminotransferase-like (Major domain)"/>
    <property type="match status" value="1"/>
</dbReference>
<evidence type="ECO:0000256" key="4">
    <source>
        <dbReference type="ARBA" id="ARBA00023125"/>
    </source>
</evidence>
<comment type="similarity">
    <text evidence="1">In the C-terminal section; belongs to the class-I pyridoxal-phosphate-dependent aminotransferase family.</text>
</comment>
<keyword evidence="3" id="KW-0805">Transcription regulation</keyword>
<dbReference type="EMBL" id="JAVDTI010000002">
    <property type="protein sequence ID" value="MDR6805281.1"/>
    <property type="molecule type" value="Genomic_DNA"/>
</dbReference>
<name>A0ABU1QVU9_9BACT</name>
<dbReference type="SUPFAM" id="SSF53383">
    <property type="entry name" value="PLP-dependent transferases"/>
    <property type="match status" value="1"/>
</dbReference>
<dbReference type="PANTHER" id="PTHR46577">
    <property type="entry name" value="HTH-TYPE TRANSCRIPTIONAL REGULATORY PROTEIN GABR"/>
    <property type="match status" value="1"/>
</dbReference>
<reference evidence="7 8" key="1">
    <citation type="submission" date="2023-07" db="EMBL/GenBank/DDBJ databases">
        <title>Sorghum-associated microbial communities from plants grown in Nebraska, USA.</title>
        <authorList>
            <person name="Schachtman D."/>
        </authorList>
    </citation>
    <scope>NUCLEOTIDE SEQUENCE [LARGE SCALE GENOMIC DNA]</scope>
    <source>
        <strain evidence="7 8">BE57</strain>
    </source>
</reference>
<keyword evidence="8" id="KW-1185">Reference proteome</keyword>
<evidence type="ECO:0000256" key="5">
    <source>
        <dbReference type="ARBA" id="ARBA00023163"/>
    </source>
</evidence>
<dbReference type="Gene3D" id="1.10.10.10">
    <property type="entry name" value="Winged helix-like DNA-binding domain superfamily/Winged helix DNA-binding domain"/>
    <property type="match status" value="1"/>
</dbReference>
<dbReference type="InterPro" id="IPR036390">
    <property type="entry name" value="WH_DNA-bd_sf"/>
</dbReference>
<dbReference type="SUPFAM" id="SSF46785">
    <property type="entry name" value="Winged helix' DNA-binding domain"/>
    <property type="match status" value="1"/>
</dbReference>
<dbReference type="InterPro" id="IPR051446">
    <property type="entry name" value="HTH_trans_reg/aminotransferase"/>
</dbReference>
<dbReference type="CDD" id="cd07377">
    <property type="entry name" value="WHTH_GntR"/>
    <property type="match status" value="1"/>
</dbReference>
<organism evidence="7 8">
    <name type="scientific">Dyadobacter fermentans</name>
    <dbReference type="NCBI Taxonomy" id="94254"/>
    <lineage>
        <taxon>Bacteria</taxon>
        <taxon>Pseudomonadati</taxon>
        <taxon>Bacteroidota</taxon>
        <taxon>Cytophagia</taxon>
        <taxon>Cytophagales</taxon>
        <taxon>Spirosomataceae</taxon>
        <taxon>Dyadobacter</taxon>
    </lineage>
</organism>
<proteinExistence type="inferred from homology"/>
<feature type="domain" description="HTH gntR-type" evidence="6">
    <location>
        <begin position="16"/>
        <end position="84"/>
    </location>
</feature>
<dbReference type="CDD" id="cd00609">
    <property type="entry name" value="AAT_like"/>
    <property type="match status" value="1"/>
</dbReference>
<keyword evidence="4" id="KW-0238">DNA-binding</keyword>
<dbReference type="Pfam" id="PF00155">
    <property type="entry name" value="Aminotran_1_2"/>
    <property type="match status" value="1"/>
</dbReference>
<dbReference type="InterPro" id="IPR036388">
    <property type="entry name" value="WH-like_DNA-bd_sf"/>
</dbReference>
<keyword evidence="7" id="KW-0808">Transferase</keyword>
<accession>A0ABU1QVU9</accession>
<keyword evidence="7" id="KW-0032">Aminotransferase</keyword>
<dbReference type="RefSeq" id="WP_309982928.1">
    <property type="nucleotide sequence ID" value="NZ_JAVDTI010000002.1"/>
</dbReference>
<evidence type="ECO:0000313" key="7">
    <source>
        <dbReference type="EMBL" id="MDR6805281.1"/>
    </source>
</evidence>
<evidence type="ECO:0000256" key="3">
    <source>
        <dbReference type="ARBA" id="ARBA00023015"/>
    </source>
</evidence>
<dbReference type="InterPro" id="IPR015424">
    <property type="entry name" value="PyrdxlP-dep_Trfase"/>
</dbReference>
<evidence type="ECO:0000256" key="1">
    <source>
        <dbReference type="ARBA" id="ARBA00005384"/>
    </source>
</evidence>
<dbReference type="Proteomes" id="UP001264980">
    <property type="component" value="Unassembled WGS sequence"/>
</dbReference>
<dbReference type="PANTHER" id="PTHR46577:SF2">
    <property type="entry name" value="TRANSCRIPTIONAL REGULATORY PROTEIN"/>
    <property type="match status" value="1"/>
</dbReference>
<keyword evidence="2" id="KW-0663">Pyridoxal phosphate</keyword>
<evidence type="ECO:0000313" key="8">
    <source>
        <dbReference type="Proteomes" id="UP001264980"/>
    </source>
</evidence>
<dbReference type="Pfam" id="PF00392">
    <property type="entry name" value="GntR"/>
    <property type="match status" value="1"/>
</dbReference>
<dbReference type="GO" id="GO:0008483">
    <property type="term" value="F:transaminase activity"/>
    <property type="evidence" value="ECO:0007669"/>
    <property type="project" value="UniProtKB-KW"/>
</dbReference>
<dbReference type="SMART" id="SM00345">
    <property type="entry name" value="HTH_GNTR"/>
    <property type="match status" value="1"/>
</dbReference>
<sequence>MIELGSLIKVCRPGELPVYIQIVQQISSLIREGILCPGMQIQSSRELARSLSLHRNTVVAAYAELEAQGWIDVTPRKGCFVALEMPGTVPAPLVEQAGASGVRYPATTGYEIGFEMRDELQVRYPSGAFKYVFNEGFPDVRLTPLNDLLREYRVIGSRKFARDYLSYTAKEGSPRLRAEVVRMLRQTRGLNIGIENVFISKGAQMGMYLAASLLLKPGDSVIVGDPGFFVVTQMFIRLGVNVCRVPVDGEGIDVDAVEAICRTTPVRLIYVIPHHHHPTTVTLSAARRLRLLEIAGAHRIAIIEDDFDFDIHYESHPTLPMASRDAGGSVIYVGTLTKILAPAIRLGFIVAPANLIALLGQHRYVVDLQGDNLLEEAAAELLRSGAVERHLNKIRGLYKERRDLLCAMLAEHLPGIVSFTVPTGGMCLWVRFHGVGTVQVAAEAQRLGLFIRDGKRHNPLGVDLNAICIGFASLNPEELREATTLLIEATLRAISANVQIVQLNRQIV</sequence>
<dbReference type="InterPro" id="IPR015421">
    <property type="entry name" value="PyrdxlP-dep_Trfase_major"/>
</dbReference>
<gene>
    <name evidence="7" type="ORF">J2W84_002327</name>
</gene>
<comment type="caution">
    <text evidence="7">The sequence shown here is derived from an EMBL/GenBank/DDBJ whole genome shotgun (WGS) entry which is preliminary data.</text>
</comment>
<dbReference type="InterPro" id="IPR000524">
    <property type="entry name" value="Tscrpt_reg_HTH_GntR"/>
</dbReference>
<dbReference type="InterPro" id="IPR004839">
    <property type="entry name" value="Aminotransferase_I/II_large"/>
</dbReference>
<dbReference type="PROSITE" id="PS50949">
    <property type="entry name" value="HTH_GNTR"/>
    <property type="match status" value="1"/>
</dbReference>
<protein>
    <submittedName>
        <fullName evidence="7">GntR family transcriptional regulator/MocR family aminotransferase</fullName>
    </submittedName>
</protein>
<evidence type="ECO:0000256" key="2">
    <source>
        <dbReference type="ARBA" id="ARBA00022898"/>
    </source>
</evidence>
<evidence type="ECO:0000259" key="6">
    <source>
        <dbReference type="PROSITE" id="PS50949"/>
    </source>
</evidence>